<dbReference type="AlphaFoldDB" id="A0A495WDU8"/>
<dbReference type="InterPro" id="IPR025711">
    <property type="entry name" value="PepSY"/>
</dbReference>
<protein>
    <submittedName>
        <fullName evidence="4">YpeB-like protein with putative protease inhibitory function</fullName>
    </submittedName>
</protein>
<dbReference type="EMBL" id="RBXP01000013">
    <property type="protein sequence ID" value="RKT59529.1"/>
    <property type="molecule type" value="Genomic_DNA"/>
</dbReference>
<keyword evidence="5" id="KW-1185">Reference proteome</keyword>
<dbReference type="RefSeq" id="WP_121457763.1">
    <property type="nucleotide sequence ID" value="NZ_RBXP01000013.1"/>
</dbReference>
<evidence type="ECO:0000256" key="2">
    <source>
        <dbReference type="SAM" id="SignalP"/>
    </source>
</evidence>
<evidence type="ECO:0000259" key="3">
    <source>
        <dbReference type="Pfam" id="PF13670"/>
    </source>
</evidence>
<comment type="caution">
    <text evidence="4">The sequence shown here is derived from an EMBL/GenBank/DDBJ whole genome shotgun (WGS) entry which is preliminary data.</text>
</comment>
<organism evidence="4 5">
    <name type="scientific">Azonexus fungiphilus</name>
    <dbReference type="NCBI Taxonomy" id="146940"/>
    <lineage>
        <taxon>Bacteria</taxon>
        <taxon>Pseudomonadati</taxon>
        <taxon>Pseudomonadota</taxon>
        <taxon>Betaproteobacteria</taxon>
        <taxon>Rhodocyclales</taxon>
        <taxon>Azonexaceae</taxon>
        <taxon>Azonexus</taxon>
    </lineage>
</organism>
<dbReference type="Proteomes" id="UP000270626">
    <property type="component" value="Unassembled WGS sequence"/>
</dbReference>
<feature type="domain" description="PepSY" evidence="3">
    <location>
        <begin position="8"/>
        <end position="83"/>
    </location>
</feature>
<name>A0A495WDU8_9RHOO</name>
<proteinExistence type="predicted"/>
<evidence type="ECO:0000313" key="4">
    <source>
        <dbReference type="EMBL" id="RKT59529.1"/>
    </source>
</evidence>
<dbReference type="Pfam" id="PF13670">
    <property type="entry name" value="PepSY_2"/>
    <property type="match status" value="1"/>
</dbReference>
<keyword evidence="2" id="KW-0732">Signal</keyword>
<dbReference type="OrthoDB" id="8797209at2"/>
<gene>
    <name evidence="4" type="ORF">DFR40_1417</name>
</gene>
<evidence type="ECO:0000256" key="1">
    <source>
        <dbReference type="SAM" id="MobiDB-lite"/>
    </source>
</evidence>
<accession>A0A495WDU8</accession>
<dbReference type="PROSITE" id="PS51257">
    <property type="entry name" value="PROKAR_LIPOPROTEIN"/>
    <property type="match status" value="1"/>
</dbReference>
<feature type="chain" id="PRO_5019802519" evidence="2">
    <location>
        <begin position="22"/>
        <end position="115"/>
    </location>
</feature>
<feature type="signal peptide" evidence="2">
    <location>
        <begin position="1"/>
        <end position="21"/>
    </location>
</feature>
<reference evidence="4 5" key="1">
    <citation type="submission" date="2018-10" db="EMBL/GenBank/DDBJ databases">
        <title>Genomic Encyclopedia of Type Strains, Phase IV (KMG-IV): sequencing the most valuable type-strain genomes for metagenomic binning, comparative biology and taxonomic classification.</title>
        <authorList>
            <person name="Goeker M."/>
        </authorList>
    </citation>
    <scope>NUCLEOTIDE SEQUENCE [LARGE SCALE GENOMIC DNA]</scope>
    <source>
        <strain evidence="4 5">DSM 23841</strain>
    </source>
</reference>
<sequence length="115" mass="12456">MHRIHHCLAALLAACSLGVAAGETRQPPAGGWLPMSALVARLEAAGYRNIEEIEREHGRYEVRATDRQGLRGKFLFDARSGELLVPRPAGQAAGEARECSKRRCRDDLPAGGGRP</sequence>
<feature type="compositionally biased region" description="Basic and acidic residues" evidence="1">
    <location>
        <begin position="95"/>
        <end position="108"/>
    </location>
</feature>
<feature type="region of interest" description="Disordered" evidence="1">
    <location>
        <begin position="87"/>
        <end position="115"/>
    </location>
</feature>
<evidence type="ECO:0000313" key="5">
    <source>
        <dbReference type="Proteomes" id="UP000270626"/>
    </source>
</evidence>